<accession>R4YRG1</accession>
<dbReference type="PANTHER" id="PTHR14237">
    <property type="entry name" value="MOLYBDOPTERIN COFACTOR SULFURASE MOSC"/>
    <property type="match status" value="1"/>
</dbReference>
<dbReference type="GO" id="GO:0003824">
    <property type="term" value="F:catalytic activity"/>
    <property type="evidence" value="ECO:0007669"/>
    <property type="project" value="InterPro"/>
</dbReference>
<dbReference type="GO" id="GO:0030170">
    <property type="term" value="F:pyridoxal phosphate binding"/>
    <property type="evidence" value="ECO:0007669"/>
    <property type="project" value="InterPro"/>
</dbReference>
<name>R4YRG1_OLEAN</name>
<feature type="domain" description="MOSC" evidence="1">
    <location>
        <begin position="136"/>
        <end position="289"/>
    </location>
</feature>
<dbReference type="STRING" id="698738.OLEAN_C16770"/>
<dbReference type="HOGENOM" id="CLU_028286_0_1_6"/>
<dbReference type="EMBL" id="FO203512">
    <property type="protein sequence ID" value="CCK75853.1"/>
    <property type="molecule type" value="Genomic_DNA"/>
</dbReference>
<dbReference type="PANTHER" id="PTHR14237:SF19">
    <property type="entry name" value="MITOCHONDRIAL AMIDOXIME REDUCING COMPONENT 1"/>
    <property type="match status" value="1"/>
</dbReference>
<dbReference type="InterPro" id="IPR005302">
    <property type="entry name" value="MoCF_Sase_C"/>
</dbReference>
<dbReference type="KEGG" id="oai:OLEAN_C16770"/>
<evidence type="ECO:0000313" key="3">
    <source>
        <dbReference type="Proteomes" id="UP000032749"/>
    </source>
</evidence>
<evidence type="ECO:0000313" key="2">
    <source>
        <dbReference type="EMBL" id="CCK75853.1"/>
    </source>
</evidence>
<reference evidence="2 3" key="1">
    <citation type="journal article" date="2013" name="Nat. Commun.">
        <title>Genome sequence and functional genomic analysis of the oil-degrading bacterium Oleispira antarctica.</title>
        <authorList>
            <person name="Kube M."/>
            <person name="Chernikova T.N."/>
            <person name="Al-Ramahi Y."/>
            <person name="Beloqui A."/>
            <person name="Lopez-Cortez N."/>
            <person name="Guazzaroni M.E."/>
            <person name="Heipieper H.J."/>
            <person name="Klages S."/>
            <person name="Kotsyurbenko O.R."/>
            <person name="Langer I."/>
            <person name="Nechitaylo T.Y."/>
            <person name="Lunsdorf H."/>
            <person name="Fernandez M."/>
            <person name="Juarez S."/>
            <person name="Ciordia S."/>
            <person name="Singer A."/>
            <person name="Kagan O."/>
            <person name="Egorova O."/>
            <person name="Petit P.A."/>
            <person name="Stogios P."/>
            <person name="Kim Y."/>
            <person name="Tchigvintsev A."/>
            <person name="Flick R."/>
            <person name="Denaro R."/>
            <person name="Genovese M."/>
            <person name="Albar J.P."/>
            <person name="Reva O.N."/>
            <person name="Martinez-Gomariz M."/>
            <person name="Tran H."/>
            <person name="Ferrer M."/>
            <person name="Savchenko A."/>
            <person name="Yakunin A.F."/>
            <person name="Yakimov M.M."/>
            <person name="Golyshina O.V."/>
            <person name="Reinhardt R."/>
            <person name="Golyshin P.N."/>
        </authorList>
    </citation>
    <scope>NUCLEOTIDE SEQUENCE [LARGE SCALE GENOMIC DNA]</scope>
</reference>
<dbReference type="PROSITE" id="PS51340">
    <property type="entry name" value="MOSC"/>
    <property type="match status" value="1"/>
</dbReference>
<evidence type="ECO:0000259" key="1">
    <source>
        <dbReference type="PROSITE" id="PS51340"/>
    </source>
</evidence>
<protein>
    <submittedName>
        <fullName evidence="2">MOSC domain protein, beta barrel domain protein</fullName>
    </submittedName>
</protein>
<proteinExistence type="predicted"/>
<dbReference type="Proteomes" id="UP000032749">
    <property type="component" value="Chromosome"/>
</dbReference>
<dbReference type="InterPro" id="IPR005303">
    <property type="entry name" value="MOCOS_middle"/>
</dbReference>
<dbReference type="PATRIC" id="fig|698738.3.peg.1735"/>
<organism evidence="2 3">
    <name type="scientific">Oleispira antarctica RB-8</name>
    <dbReference type="NCBI Taxonomy" id="698738"/>
    <lineage>
        <taxon>Bacteria</taxon>
        <taxon>Pseudomonadati</taxon>
        <taxon>Pseudomonadota</taxon>
        <taxon>Gammaproteobacteria</taxon>
        <taxon>Oceanospirillales</taxon>
        <taxon>Oceanospirillaceae</taxon>
        <taxon>Oleispira</taxon>
    </lineage>
</organism>
<dbReference type="Pfam" id="PF03476">
    <property type="entry name" value="MOSC_N"/>
    <property type="match status" value="1"/>
</dbReference>
<dbReference type="SUPFAM" id="SSF50800">
    <property type="entry name" value="PK beta-barrel domain-like"/>
    <property type="match status" value="1"/>
</dbReference>
<dbReference type="GO" id="GO:0030151">
    <property type="term" value="F:molybdenum ion binding"/>
    <property type="evidence" value="ECO:0007669"/>
    <property type="project" value="InterPro"/>
</dbReference>
<gene>
    <name evidence="2" type="ORF">OLEAN_C16770</name>
</gene>
<sequence>MSFQTVPSKAISSKSMSPQISQLFVYPVKSCAGISVSNIQFDDKGPLFDRRWMLVDAQTGIFLSQREIPQMALISTRIEDGEVWVGQSLDESLSADHRLPITGESIAVEIWDDKVRGYDCGDELATWFSQLLNHECRLVYQGDCERMADETYAVENTPVSFADGFPLLVVAESSVDVLNAACEGEISSVNFRPNIVVKNTQAFAEKYWKSVVVEEGVSLGGGLDMKVVKRCQRCVIPMLNPYTAKREASILPVLLKYCKEGKEILFGQNLTFKYSVNLVIEVGQSVLIHCEEKE</sequence>
<dbReference type="SUPFAM" id="SSF141673">
    <property type="entry name" value="MOSC N-terminal domain-like"/>
    <property type="match status" value="1"/>
</dbReference>
<dbReference type="OrthoDB" id="581532at2"/>
<dbReference type="InterPro" id="IPR011037">
    <property type="entry name" value="Pyrv_Knase-like_insert_dom_sf"/>
</dbReference>
<keyword evidence="3" id="KW-1185">Reference proteome</keyword>
<dbReference type="Pfam" id="PF03473">
    <property type="entry name" value="MOSC"/>
    <property type="match status" value="1"/>
</dbReference>
<dbReference type="AlphaFoldDB" id="R4YRG1"/>